<dbReference type="RefSeq" id="WP_089357233.1">
    <property type="nucleotide sequence ID" value="NZ_FZPD01000004.1"/>
</dbReference>
<proteinExistence type="predicted"/>
<evidence type="ECO:0000313" key="5">
    <source>
        <dbReference type="Proteomes" id="UP000198393"/>
    </source>
</evidence>
<gene>
    <name evidence="4" type="ORF">SAMN05421640_2531</name>
</gene>
<evidence type="ECO:0000259" key="3">
    <source>
        <dbReference type="Pfam" id="PF19838"/>
    </source>
</evidence>
<feature type="domain" description="LPS-assembly protein LptD central" evidence="3">
    <location>
        <begin position="209"/>
        <end position="698"/>
    </location>
</feature>
<evidence type="ECO:0000256" key="2">
    <source>
        <dbReference type="SAM" id="SignalP"/>
    </source>
</evidence>
<feature type="signal peptide" evidence="2">
    <location>
        <begin position="1"/>
        <end position="18"/>
    </location>
</feature>
<dbReference type="AlphaFoldDB" id="A0A239KBX1"/>
<feature type="compositionally biased region" description="Polar residues" evidence="1">
    <location>
        <begin position="752"/>
        <end position="770"/>
    </location>
</feature>
<dbReference type="Proteomes" id="UP000198393">
    <property type="component" value="Unassembled WGS sequence"/>
</dbReference>
<feature type="region of interest" description="Disordered" evidence="1">
    <location>
        <begin position="744"/>
        <end position="783"/>
    </location>
</feature>
<keyword evidence="2" id="KW-0732">Signal</keyword>
<dbReference type="PANTHER" id="PTHR30189:SF1">
    <property type="entry name" value="LPS-ASSEMBLY PROTEIN LPTD"/>
    <property type="match status" value="1"/>
</dbReference>
<evidence type="ECO:0000256" key="1">
    <source>
        <dbReference type="SAM" id="MobiDB-lite"/>
    </source>
</evidence>
<organism evidence="4 5">
    <name type="scientific">Ekhidna lutea</name>
    <dbReference type="NCBI Taxonomy" id="447679"/>
    <lineage>
        <taxon>Bacteria</taxon>
        <taxon>Pseudomonadati</taxon>
        <taxon>Bacteroidota</taxon>
        <taxon>Cytophagia</taxon>
        <taxon>Cytophagales</taxon>
        <taxon>Reichenbachiellaceae</taxon>
        <taxon>Ekhidna</taxon>
    </lineage>
</organism>
<accession>A0A239KBX1</accession>
<evidence type="ECO:0000313" key="4">
    <source>
        <dbReference type="EMBL" id="SNT15109.1"/>
    </source>
</evidence>
<dbReference type="GO" id="GO:1990351">
    <property type="term" value="C:transporter complex"/>
    <property type="evidence" value="ECO:0007669"/>
    <property type="project" value="TreeGrafter"/>
</dbReference>
<keyword evidence="5" id="KW-1185">Reference proteome</keyword>
<dbReference type="GO" id="GO:0009279">
    <property type="term" value="C:cell outer membrane"/>
    <property type="evidence" value="ECO:0007669"/>
    <property type="project" value="TreeGrafter"/>
</dbReference>
<dbReference type="PANTHER" id="PTHR30189">
    <property type="entry name" value="LPS-ASSEMBLY PROTEIN"/>
    <property type="match status" value="1"/>
</dbReference>
<dbReference type="EMBL" id="FZPD01000004">
    <property type="protein sequence ID" value="SNT15109.1"/>
    <property type="molecule type" value="Genomic_DNA"/>
</dbReference>
<dbReference type="InterPro" id="IPR045659">
    <property type="entry name" value="LptD_2"/>
</dbReference>
<protein>
    <submittedName>
        <fullName evidence="4">LPS assembly outer membrane protein LptD (Organic solvent tolerance protein OstA)</fullName>
    </submittedName>
</protein>
<name>A0A239KBX1_EKHLU</name>
<dbReference type="InterPro" id="IPR050218">
    <property type="entry name" value="LptD"/>
</dbReference>
<dbReference type="OrthoDB" id="9802320at2"/>
<sequence>MRWFILLFCSLFFLEAFAQEVDSLEYESNEVIIAPDTARINGEIKTDSTAGNSRVSRRSDIETTINYHAKDSLFFDVNSRELFLYGETHIDYGNIALDAERTDVNWDKRTLQARYITDSTGKKIGKPVFTEGPDTYVTDDILYNFKSERALIKGVVTEQQGGFMHGEDVKKNAEDELFIRGAEYTTCNLEDPHFSIKSSKLKVIPNNKVVSGPFNMRFRDVPTPLFFPFGMFPQPKEKSSGIIVPSYGEERRRGFFLRGGGYYFAISDYIDLRLTGDIYSKGGNGINAVSNYYKRYSFRGTFNLSHNKSVSDDLENPLETNDYWVRWNHTPESRGNSSISASVSAGTSSYNDNNNLVNQDFTRSINSQFTSNISYRKTFAGTPFNMSSNLRHSQNIQTGIVNLTLPDLTVNMNRIYPFKQVVKSSNSPLAKLNFSHNFVAKNELSNDKVRDPFQFDVANKDTKSDSVIAFNQGNLGEIFRRSQMGGKHTIPISTSMSVLKYFTINPTFNYTDFWYTKELQYEYLPDENAVRVDTVDGFSRAGSWSTGASLNTRIYGTAFFSKGKIQAIRHVMTPSVSFNYSPDFSDSKYGVYSDVQVDSDSTFQRVSKYQGFAYGSPSGGESKTIGFSLSNNIEMKVASKKDTVNGFKKVKLFDNLGLSSGYNIAADSFKLSNINFNARTSFFDGKISVNVTGSLDPYEYLLISETTNSQGNRIVNQRRLNRFTWNNGNGVGRLSNLNTSLSFNLSPRGSRKNNTNNDQNSLNGLGSDQGTIPPDDQVGFDGYSDHERQQVEHIQNNPEMYVDFAVPWTLRMQYSINRTQRGFQDASIRQSFQFSGTLGLTDKTQLTFNSGYDFEAKDFTTTRLGISRDLHCWTMNFDWVPFGRFQSYFLSIRVKSAVLQDLKLEKRRSFFDFFN</sequence>
<feature type="chain" id="PRO_5012941223" evidence="2">
    <location>
        <begin position="19"/>
        <end position="915"/>
    </location>
</feature>
<reference evidence="4 5" key="1">
    <citation type="submission" date="2017-06" db="EMBL/GenBank/DDBJ databases">
        <authorList>
            <person name="Kim H.J."/>
            <person name="Triplett B.A."/>
        </authorList>
    </citation>
    <scope>NUCLEOTIDE SEQUENCE [LARGE SCALE GENOMIC DNA]</scope>
    <source>
        <strain evidence="4 5">DSM 19307</strain>
    </source>
</reference>
<dbReference type="Pfam" id="PF19838">
    <property type="entry name" value="LptD_2"/>
    <property type="match status" value="1"/>
</dbReference>